<keyword evidence="3" id="KW-0862">Zinc</keyword>
<feature type="domain" description="CENP-V/GFA" evidence="5">
    <location>
        <begin position="3"/>
        <end position="115"/>
    </location>
</feature>
<keyword evidence="7" id="KW-1185">Reference proteome</keyword>
<evidence type="ECO:0000313" key="7">
    <source>
        <dbReference type="Proteomes" id="UP000183940"/>
    </source>
</evidence>
<dbReference type="SUPFAM" id="SSF51316">
    <property type="entry name" value="Mss4-like"/>
    <property type="match status" value="1"/>
</dbReference>
<evidence type="ECO:0000313" key="6">
    <source>
        <dbReference type="EMBL" id="OJJ25452.1"/>
    </source>
</evidence>
<name>A0A1L9QS39_9CYAN</name>
<dbReference type="AlphaFoldDB" id="A0A1L9QS39"/>
<dbReference type="GO" id="GO:0046872">
    <property type="term" value="F:metal ion binding"/>
    <property type="evidence" value="ECO:0007669"/>
    <property type="project" value="UniProtKB-KW"/>
</dbReference>
<evidence type="ECO:0000256" key="1">
    <source>
        <dbReference type="ARBA" id="ARBA00005495"/>
    </source>
</evidence>
<evidence type="ECO:0000256" key="2">
    <source>
        <dbReference type="ARBA" id="ARBA00022723"/>
    </source>
</evidence>
<dbReference type="Proteomes" id="UP000183940">
    <property type="component" value="Unassembled WGS sequence"/>
</dbReference>
<dbReference type="Gene3D" id="3.90.1590.10">
    <property type="entry name" value="glutathione-dependent formaldehyde- activating enzyme (gfa)"/>
    <property type="match status" value="1"/>
</dbReference>
<dbReference type="STRING" id="1925591.BI308_11710"/>
<dbReference type="InterPro" id="IPR011057">
    <property type="entry name" value="Mss4-like_sf"/>
</dbReference>
<sequence>MKATGHCQCGAVTYSAEGIETDVHSCHCNICVRWTGGPAFAVSVGQVTFEGEENISRFDSSEWAERGFCRRCGTHLFYRLKEADQYMLWMGTFDDSTQFNLAGEIFIDQKPHFYDLAGDHPRLTGEEFMASIMNN</sequence>
<protein>
    <submittedName>
        <fullName evidence="6">Aldehyde-activating protein</fullName>
    </submittedName>
</protein>
<dbReference type="GO" id="GO:0016846">
    <property type="term" value="F:carbon-sulfur lyase activity"/>
    <property type="evidence" value="ECO:0007669"/>
    <property type="project" value="InterPro"/>
</dbReference>
<organism evidence="6 7">
    <name type="scientific">Roseofilum reptotaenium AO1-A</name>
    <dbReference type="NCBI Taxonomy" id="1925591"/>
    <lineage>
        <taxon>Bacteria</taxon>
        <taxon>Bacillati</taxon>
        <taxon>Cyanobacteriota</taxon>
        <taxon>Cyanophyceae</taxon>
        <taxon>Desertifilales</taxon>
        <taxon>Desertifilaceae</taxon>
        <taxon>Roseofilum</taxon>
    </lineage>
</organism>
<evidence type="ECO:0000256" key="4">
    <source>
        <dbReference type="ARBA" id="ARBA00023239"/>
    </source>
</evidence>
<comment type="similarity">
    <text evidence="1">Belongs to the Gfa family.</text>
</comment>
<evidence type="ECO:0000256" key="3">
    <source>
        <dbReference type="ARBA" id="ARBA00022833"/>
    </source>
</evidence>
<reference evidence="6" key="1">
    <citation type="submission" date="2016-10" db="EMBL/GenBank/DDBJ databases">
        <title>CRISPR-Cas defence system in Roseofilum reptotaenium: evidence of a bacteriophage-cyanobacterium arms race in the coral black band disease.</title>
        <authorList>
            <person name="Buerger P."/>
            <person name="Wood-Charlson E.M."/>
            <person name="Weynberg K.D."/>
            <person name="Willis B."/>
            <person name="Van Oppen M.J."/>
        </authorList>
    </citation>
    <scope>NUCLEOTIDE SEQUENCE [LARGE SCALE GENOMIC DNA]</scope>
    <source>
        <strain evidence="6">AO1-A</strain>
    </source>
</reference>
<proteinExistence type="inferred from homology"/>
<keyword evidence="4" id="KW-0456">Lyase</keyword>
<comment type="caution">
    <text evidence="6">The sequence shown here is derived from an EMBL/GenBank/DDBJ whole genome shotgun (WGS) entry which is preliminary data.</text>
</comment>
<dbReference type="PANTHER" id="PTHR33337:SF40">
    <property type="entry name" value="CENP-V_GFA DOMAIN-CONTAINING PROTEIN-RELATED"/>
    <property type="match status" value="1"/>
</dbReference>
<accession>A0A1L9QS39</accession>
<keyword evidence="2" id="KW-0479">Metal-binding</keyword>
<dbReference type="PANTHER" id="PTHR33337">
    <property type="entry name" value="GFA DOMAIN-CONTAINING PROTEIN"/>
    <property type="match status" value="1"/>
</dbReference>
<dbReference type="EMBL" id="MLAW01000017">
    <property type="protein sequence ID" value="OJJ25452.1"/>
    <property type="molecule type" value="Genomic_DNA"/>
</dbReference>
<dbReference type="InterPro" id="IPR006913">
    <property type="entry name" value="CENP-V/GFA"/>
</dbReference>
<evidence type="ECO:0000259" key="5">
    <source>
        <dbReference type="PROSITE" id="PS51891"/>
    </source>
</evidence>
<dbReference type="Pfam" id="PF04828">
    <property type="entry name" value="GFA"/>
    <property type="match status" value="1"/>
</dbReference>
<gene>
    <name evidence="6" type="ORF">BI308_11710</name>
</gene>
<dbReference type="PROSITE" id="PS51891">
    <property type="entry name" value="CENP_V_GFA"/>
    <property type="match status" value="1"/>
</dbReference>